<accession>A0A2T0N2A4</accession>
<reference evidence="2 3" key="1">
    <citation type="submission" date="2018-03" db="EMBL/GenBank/DDBJ databases">
        <title>Genomic Encyclopedia of Type Strains, Phase III (KMG-III): the genomes of soil and plant-associated and newly described type strains.</title>
        <authorList>
            <person name="Whitman W."/>
        </authorList>
    </citation>
    <scope>NUCLEOTIDE SEQUENCE [LARGE SCALE GENOMIC DNA]</scope>
    <source>
        <strain evidence="2 3">CGMCC 4.7104</strain>
    </source>
</reference>
<keyword evidence="1" id="KW-0812">Transmembrane</keyword>
<keyword evidence="1" id="KW-1133">Transmembrane helix</keyword>
<organism evidence="2 3">
    <name type="scientific">Nonomuraea fuscirosea</name>
    <dbReference type="NCBI Taxonomy" id="1291556"/>
    <lineage>
        <taxon>Bacteria</taxon>
        <taxon>Bacillati</taxon>
        <taxon>Actinomycetota</taxon>
        <taxon>Actinomycetes</taxon>
        <taxon>Streptosporangiales</taxon>
        <taxon>Streptosporangiaceae</taxon>
        <taxon>Nonomuraea</taxon>
    </lineage>
</organism>
<gene>
    <name evidence="2" type="ORF">B0I32_106213</name>
</gene>
<sequence length="36" mass="3873">MRGPSRRPTAFNIVMFIVLYLLVQAAAIAAVAALVK</sequence>
<comment type="caution">
    <text evidence="2">The sequence shown here is derived from an EMBL/GenBank/DDBJ whole genome shotgun (WGS) entry which is preliminary data.</text>
</comment>
<protein>
    <submittedName>
        <fullName evidence="2">Uncharacterized protein</fullName>
    </submittedName>
</protein>
<keyword evidence="1" id="KW-0472">Membrane</keyword>
<proteinExistence type="predicted"/>
<feature type="transmembrane region" description="Helical" evidence="1">
    <location>
        <begin position="12"/>
        <end position="35"/>
    </location>
</feature>
<dbReference type="AlphaFoldDB" id="A0A2T0N2A4"/>
<name>A0A2T0N2A4_9ACTN</name>
<evidence type="ECO:0000313" key="3">
    <source>
        <dbReference type="Proteomes" id="UP000238312"/>
    </source>
</evidence>
<evidence type="ECO:0000256" key="1">
    <source>
        <dbReference type="SAM" id="Phobius"/>
    </source>
</evidence>
<dbReference type="Proteomes" id="UP000238312">
    <property type="component" value="Unassembled WGS sequence"/>
</dbReference>
<evidence type="ECO:0000313" key="2">
    <source>
        <dbReference type="EMBL" id="PRX66077.1"/>
    </source>
</evidence>
<dbReference type="EMBL" id="PVNG01000006">
    <property type="protein sequence ID" value="PRX66077.1"/>
    <property type="molecule type" value="Genomic_DNA"/>
</dbReference>
<keyword evidence="3" id="KW-1185">Reference proteome</keyword>